<keyword evidence="2" id="KW-0560">Oxidoreductase</keyword>
<organism evidence="4 5">
    <name type="scientific">Acetobacter malorum</name>
    <dbReference type="NCBI Taxonomy" id="178901"/>
    <lineage>
        <taxon>Bacteria</taxon>
        <taxon>Pseudomonadati</taxon>
        <taxon>Pseudomonadota</taxon>
        <taxon>Alphaproteobacteria</taxon>
        <taxon>Acetobacterales</taxon>
        <taxon>Acetobacteraceae</taxon>
        <taxon>Acetobacter</taxon>
    </lineage>
</organism>
<dbReference type="PANTHER" id="PTHR44196">
    <property type="entry name" value="DEHYDROGENASE/REDUCTASE SDR FAMILY MEMBER 7B"/>
    <property type="match status" value="1"/>
</dbReference>
<evidence type="ECO:0000256" key="1">
    <source>
        <dbReference type="ARBA" id="ARBA00006484"/>
    </source>
</evidence>
<dbReference type="GO" id="GO:0016020">
    <property type="term" value="C:membrane"/>
    <property type="evidence" value="ECO:0007669"/>
    <property type="project" value="TreeGrafter"/>
</dbReference>
<dbReference type="GO" id="GO:0016491">
    <property type="term" value="F:oxidoreductase activity"/>
    <property type="evidence" value="ECO:0007669"/>
    <property type="project" value="UniProtKB-KW"/>
</dbReference>
<evidence type="ECO:0000313" key="4">
    <source>
        <dbReference type="EMBL" id="OAG76443.1"/>
    </source>
</evidence>
<dbReference type="SUPFAM" id="SSF51735">
    <property type="entry name" value="NAD(P)-binding Rossmann-fold domains"/>
    <property type="match status" value="1"/>
</dbReference>
<name>A0A177G853_9PROT</name>
<comment type="similarity">
    <text evidence="1 3">Belongs to the short-chain dehydrogenases/reductases (SDR) family.</text>
</comment>
<dbReference type="PRINTS" id="PR00081">
    <property type="entry name" value="GDHRDH"/>
</dbReference>
<reference evidence="4 5" key="1">
    <citation type="submission" date="2016-03" db="EMBL/GenBank/DDBJ databases">
        <title>Draft genome sequence of Acetobacter malorum CECT 7742, a strain isolated from strawberry vinegar.</title>
        <authorList>
            <person name="Sainz F."/>
            <person name="Mas A."/>
            <person name="Torija M.J."/>
        </authorList>
    </citation>
    <scope>NUCLEOTIDE SEQUENCE [LARGE SCALE GENOMIC DNA]</scope>
    <source>
        <strain evidence="4 5">CECT 7742</strain>
    </source>
</reference>
<dbReference type="Gene3D" id="3.40.50.720">
    <property type="entry name" value="NAD(P)-binding Rossmann-like Domain"/>
    <property type="match status" value="1"/>
</dbReference>
<dbReference type="AlphaFoldDB" id="A0A177G853"/>
<dbReference type="eggNOG" id="COG0300">
    <property type="taxonomic scope" value="Bacteria"/>
</dbReference>
<dbReference type="Pfam" id="PF00106">
    <property type="entry name" value="adh_short"/>
    <property type="match status" value="1"/>
</dbReference>
<evidence type="ECO:0000256" key="2">
    <source>
        <dbReference type="ARBA" id="ARBA00023002"/>
    </source>
</evidence>
<gene>
    <name evidence="4" type="ORF">Amal_02216</name>
</gene>
<evidence type="ECO:0000313" key="5">
    <source>
        <dbReference type="Proteomes" id="UP000077349"/>
    </source>
</evidence>
<dbReference type="PRINTS" id="PR00080">
    <property type="entry name" value="SDRFAMILY"/>
</dbReference>
<proteinExistence type="inferred from homology"/>
<accession>A0A177G853</accession>
<comment type="caution">
    <text evidence="4">The sequence shown here is derived from an EMBL/GenBank/DDBJ whole genome shotgun (WGS) entry which is preliminary data.</text>
</comment>
<dbReference type="STRING" id="178901.AmDm5_2310"/>
<sequence length="281" mass="29809">MLAKRMDGFALVTTSEHLRSSTRPLALVTGAAGGIGVPLVSRLVAAGYHVLALSRSGGEEQPFVTPIPCDLTKPEQIEQVVAQVAALGRRVQVLVHCAGVIVPQRMGGGDTASVSCQLAVNLEAPILLTMKLLPHIPSGGHVVFINSMAALVPLEGSSIYTASKFGLRGFALSLAQDVRKRGIHVSSVFPGAVDTPMLKREIDNGGSPLNFVTAPATADGIAAIVMGLLRRPRAEVFCPSSDGILAQLMLMMPRVWRLILPILLKKGRKGLRKYLDGQAMR</sequence>
<dbReference type="PATRIC" id="fig|178901.16.peg.2366"/>
<dbReference type="InterPro" id="IPR002347">
    <property type="entry name" value="SDR_fam"/>
</dbReference>
<dbReference type="InterPro" id="IPR036291">
    <property type="entry name" value="NAD(P)-bd_dom_sf"/>
</dbReference>
<dbReference type="PANTHER" id="PTHR44196:SF1">
    <property type="entry name" value="DEHYDROGENASE_REDUCTASE SDR FAMILY MEMBER 7B"/>
    <property type="match status" value="1"/>
</dbReference>
<dbReference type="Proteomes" id="UP000077349">
    <property type="component" value="Unassembled WGS sequence"/>
</dbReference>
<dbReference type="EMBL" id="LVHD01000018">
    <property type="protein sequence ID" value="OAG76443.1"/>
    <property type="molecule type" value="Genomic_DNA"/>
</dbReference>
<dbReference type="InterPro" id="IPR020904">
    <property type="entry name" value="Sc_DH/Rdtase_CS"/>
</dbReference>
<evidence type="ECO:0000256" key="3">
    <source>
        <dbReference type="RuleBase" id="RU000363"/>
    </source>
</evidence>
<dbReference type="PROSITE" id="PS00061">
    <property type="entry name" value="ADH_SHORT"/>
    <property type="match status" value="1"/>
</dbReference>
<protein>
    <submittedName>
        <fullName evidence="4">Short chain dehydrogenase</fullName>
    </submittedName>
</protein>